<dbReference type="EMBL" id="CADCTR010000348">
    <property type="protein sequence ID" value="CAA9234660.1"/>
    <property type="molecule type" value="Genomic_DNA"/>
</dbReference>
<gene>
    <name evidence="2" type="ORF">AVDCRST_MAG93-1041</name>
</gene>
<evidence type="ECO:0000313" key="2">
    <source>
        <dbReference type="EMBL" id="CAA9234660.1"/>
    </source>
</evidence>
<dbReference type="AlphaFoldDB" id="A0A6J4HYD5"/>
<dbReference type="Gene3D" id="2.120.10.30">
    <property type="entry name" value="TolB, C-terminal domain"/>
    <property type="match status" value="1"/>
</dbReference>
<organism evidence="2">
    <name type="scientific">uncultured Chloroflexia bacterium</name>
    <dbReference type="NCBI Taxonomy" id="1672391"/>
    <lineage>
        <taxon>Bacteria</taxon>
        <taxon>Bacillati</taxon>
        <taxon>Chloroflexota</taxon>
        <taxon>Chloroflexia</taxon>
        <taxon>environmental samples</taxon>
    </lineage>
</organism>
<proteinExistence type="predicted"/>
<name>A0A6J4HYD5_9CHLR</name>
<reference evidence="2" key="1">
    <citation type="submission" date="2020-02" db="EMBL/GenBank/DDBJ databases">
        <authorList>
            <person name="Meier V. D."/>
        </authorList>
    </citation>
    <scope>NUCLEOTIDE SEQUENCE</scope>
    <source>
        <strain evidence="2">AVDCRST_MAG93</strain>
    </source>
</reference>
<keyword evidence="1" id="KW-0732">Signal</keyword>
<feature type="signal peptide" evidence="1">
    <location>
        <begin position="1"/>
        <end position="28"/>
    </location>
</feature>
<sequence>MLKRTNKAASWAAVLLIGGALGVGATQAGQPAAGTTSIYVSSNGPTNAGDVTRFDAGFERQSRFDAGNNEGIELDRLGNLFQAGDVISGTGTLRVVSQIRNRANDTAYSTDRDREIGGDQTTLVLPKGIAIAQTKGYVIVADNGVTAVKVFGTSAGGNVPPVAVTNLAAKPWDVAYDEPSDRLYVALVNGTVAVFDEYIGDGSDIGAAPVART</sequence>
<protein>
    <submittedName>
        <fullName evidence="2">Uncharacterized protein</fullName>
    </submittedName>
</protein>
<accession>A0A6J4HYD5</accession>
<dbReference type="SUPFAM" id="SSF63829">
    <property type="entry name" value="Calcium-dependent phosphotriesterase"/>
    <property type="match status" value="1"/>
</dbReference>
<feature type="chain" id="PRO_5026935360" evidence="1">
    <location>
        <begin position="29"/>
        <end position="213"/>
    </location>
</feature>
<evidence type="ECO:0000256" key="1">
    <source>
        <dbReference type="SAM" id="SignalP"/>
    </source>
</evidence>
<feature type="non-terminal residue" evidence="2">
    <location>
        <position position="213"/>
    </location>
</feature>
<dbReference type="InterPro" id="IPR011042">
    <property type="entry name" value="6-blade_b-propeller_TolB-like"/>
</dbReference>